<comment type="caution">
    <text evidence="2">The sequence shown here is derived from an EMBL/GenBank/DDBJ whole genome shotgun (WGS) entry which is preliminary data.</text>
</comment>
<evidence type="ECO:0000313" key="3">
    <source>
        <dbReference type="Proteomes" id="UP000314294"/>
    </source>
</evidence>
<dbReference type="EMBL" id="SRLO01001744">
    <property type="protein sequence ID" value="TNN35586.1"/>
    <property type="molecule type" value="Genomic_DNA"/>
</dbReference>
<dbReference type="Proteomes" id="UP000314294">
    <property type="component" value="Unassembled WGS sequence"/>
</dbReference>
<sequence>MFQPVSVTENVRQPGGVSRGSDGSCKRSGRIPPVTTSSDHEPDHAGRRSLLSSAQRLGWRPTSLLKLPGVQRPLSIRDVCLSHIPVTSERRRADGTGAVSRAAVSGSRVLAGLSDYPRPPGEHREAEGLRGERGAFNTTRNRAPPPDGSVFTASRGCA</sequence>
<feature type="region of interest" description="Disordered" evidence="1">
    <location>
        <begin position="113"/>
        <end position="158"/>
    </location>
</feature>
<feature type="compositionally biased region" description="Basic and acidic residues" evidence="1">
    <location>
        <begin position="120"/>
        <end position="133"/>
    </location>
</feature>
<name>A0A4Z2F2Y2_9TELE</name>
<organism evidence="2 3">
    <name type="scientific">Liparis tanakae</name>
    <name type="common">Tanaka's snailfish</name>
    <dbReference type="NCBI Taxonomy" id="230148"/>
    <lineage>
        <taxon>Eukaryota</taxon>
        <taxon>Metazoa</taxon>
        <taxon>Chordata</taxon>
        <taxon>Craniata</taxon>
        <taxon>Vertebrata</taxon>
        <taxon>Euteleostomi</taxon>
        <taxon>Actinopterygii</taxon>
        <taxon>Neopterygii</taxon>
        <taxon>Teleostei</taxon>
        <taxon>Neoteleostei</taxon>
        <taxon>Acanthomorphata</taxon>
        <taxon>Eupercaria</taxon>
        <taxon>Perciformes</taxon>
        <taxon>Cottioidei</taxon>
        <taxon>Cottales</taxon>
        <taxon>Liparidae</taxon>
        <taxon>Liparis</taxon>
    </lineage>
</organism>
<gene>
    <name evidence="2" type="ORF">EYF80_054247</name>
</gene>
<accession>A0A4Z2F2Y2</accession>
<dbReference type="AlphaFoldDB" id="A0A4Z2F2Y2"/>
<protein>
    <submittedName>
        <fullName evidence="2">Uncharacterized protein</fullName>
    </submittedName>
</protein>
<reference evidence="2 3" key="1">
    <citation type="submission" date="2019-03" db="EMBL/GenBank/DDBJ databases">
        <title>First draft genome of Liparis tanakae, snailfish: a comprehensive survey of snailfish specific genes.</title>
        <authorList>
            <person name="Kim W."/>
            <person name="Song I."/>
            <person name="Jeong J.-H."/>
            <person name="Kim D."/>
            <person name="Kim S."/>
            <person name="Ryu S."/>
            <person name="Song J.Y."/>
            <person name="Lee S.K."/>
        </authorList>
    </citation>
    <scope>NUCLEOTIDE SEQUENCE [LARGE SCALE GENOMIC DNA]</scope>
    <source>
        <tissue evidence="2">Muscle</tissue>
    </source>
</reference>
<evidence type="ECO:0000313" key="2">
    <source>
        <dbReference type="EMBL" id="TNN35586.1"/>
    </source>
</evidence>
<evidence type="ECO:0000256" key="1">
    <source>
        <dbReference type="SAM" id="MobiDB-lite"/>
    </source>
</evidence>
<feature type="compositionally biased region" description="Polar residues" evidence="1">
    <location>
        <begin position="1"/>
        <end position="11"/>
    </location>
</feature>
<feature type="region of interest" description="Disordered" evidence="1">
    <location>
        <begin position="1"/>
        <end position="55"/>
    </location>
</feature>
<proteinExistence type="predicted"/>
<keyword evidence="3" id="KW-1185">Reference proteome</keyword>